<protein>
    <submittedName>
        <fullName evidence="1">Uncharacterized protein</fullName>
    </submittedName>
</protein>
<evidence type="ECO:0000313" key="1">
    <source>
        <dbReference type="EMBL" id="GAG72060.1"/>
    </source>
</evidence>
<accession>X0ZQU3</accession>
<sequence length="260" mass="30085">QNIADEHDLQLLANEISKEHDRLLEEVQIWESIKKSKISISERLKLASVDDVIDRMQGKLAIEPLEPIEEQPVVLLILVEGNILLLSYPFSEKWKQDDNLLGSFLTAFSTFRDEYISQGLDRAKFGEETLLLQSTDSFLICYLFRGQTYSAKQKLNFFSEALNKEDHAMETIKRAVSNKEEINASENPQIEDLIVKSFMTDTELFQTPFKAYTGDEPFVFASYAHANKLEVYPIIDYLNKMDVKIWYDEGIPISENWKNQ</sequence>
<proteinExistence type="predicted"/>
<reference evidence="1" key="1">
    <citation type="journal article" date="2014" name="Front. Microbiol.">
        <title>High frequency of phylogenetically diverse reductive dehalogenase-homologous genes in deep subseafloor sedimentary metagenomes.</title>
        <authorList>
            <person name="Kawai M."/>
            <person name="Futagami T."/>
            <person name="Toyoda A."/>
            <person name="Takaki Y."/>
            <person name="Nishi S."/>
            <person name="Hori S."/>
            <person name="Arai W."/>
            <person name="Tsubouchi T."/>
            <person name="Morono Y."/>
            <person name="Uchiyama I."/>
            <person name="Ito T."/>
            <person name="Fujiyama A."/>
            <person name="Inagaki F."/>
            <person name="Takami H."/>
        </authorList>
    </citation>
    <scope>NUCLEOTIDE SEQUENCE</scope>
    <source>
        <strain evidence="1">Expedition CK06-06</strain>
    </source>
</reference>
<dbReference type="EMBL" id="BART01001652">
    <property type="protein sequence ID" value="GAG72060.1"/>
    <property type="molecule type" value="Genomic_DNA"/>
</dbReference>
<gene>
    <name evidence="1" type="ORF">S01H4_05632</name>
</gene>
<dbReference type="AlphaFoldDB" id="X0ZQU3"/>
<comment type="caution">
    <text evidence="1">The sequence shown here is derived from an EMBL/GenBank/DDBJ whole genome shotgun (WGS) entry which is preliminary data.</text>
</comment>
<organism evidence="1">
    <name type="scientific">marine sediment metagenome</name>
    <dbReference type="NCBI Taxonomy" id="412755"/>
    <lineage>
        <taxon>unclassified sequences</taxon>
        <taxon>metagenomes</taxon>
        <taxon>ecological metagenomes</taxon>
    </lineage>
</organism>
<name>X0ZQU3_9ZZZZ</name>
<feature type="non-terminal residue" evidence="1">
    <location>
        <position position="1"/>
    </location>
</feature>